<dbReference type="AlphaFoldDB" id="A0A161YHN7"/>
<accession>A0A161YHN7</accession>
<dbReference type="EMBL" id="CP093347">
    <property type="protein sequence ID" value="WOH01473.1"/>
    <property type="molecule type" value="Genomic_DNA"/>
</dbReference>
<dbReference type="Proteomes" id="UP000077755">
    <property type="component" value="Chromosome 5"/>
</dbReference>
<dbReference type="Pfam" id="PF00201">
    <property type="entry name" value="UDPGT"/>
    <property type="match status" value="1"/>
</dbReference>
<dbReference type="PANTHER" id="PTHR11926:SF774">
    <property type="entry name" value="UDP-GLYCOSYLTRANSFERASE 85A1-RELATED"/>
    <property type="match status" value="1"/>
</dbReference>
<sequence>MEFTTPNSQPSIRRRVVALPFPGRGHINPMMNLSMLLASKHPDFLITFIVTEEWLGFLGPETDLPPNISFGTIPNVIPSELVRAADHPAFVEATLTNMEEPIEQLLDTLGSRPVVIIYDVFLGWVPGLGRRRNVPVASLWPMSATVFSMFKHNHLLLRNGHLPVTNLSEQGENEIDYIPGVPSSRVLDLPTPFYGRGQPILHRALEGVSVVQKTNFLLLTSVYELEQQVIDALRAEYSMPVHAIGPAIPYFKIRQNCSTEDEDVPDYIKWLDNQPDGSVLYISQGSFLSVSSDQLEEIVAGVLDSGVTYFWVTKMESSRISSGNGLVVPWCDQLRVLCHPSVGGFWSHCGWNSTKEGVFAGVPMLTLPIMWDQITNSKTIVEEWKTGWRVKCRSAVETITTRDEIARLVKRFMDLESDEGKEVRKRVREYKEIARQSTARGGSSDIALDAFIDNILQTKVD</sequence>
<reference evidence="5" key="2">
    <citation type="submission" date="2022-03" db="EMBL/GenBank/DDBJ databases">
        <title>Draft title - Genomic analysis of global carrot germplasm unveils the trajectory of domestication and the origin of high carotenoid orange carrot.</title>
        <authorList>
            <person name="Iorizzo M."/>
            <person name="Ellison S."/>
            <person name="Senalik D."/>
            <person name="Macko-Podgorni A."/>
            <person name="Grzebelus D."/>
            <person name="Bostan H."/>
            <person name="Rolling W."/>
            <person name="Curaba J."/>
            <person name="Simon P."/>
        </authorList>
    </citation>
    <scope>NUCLEOTIDE SEQUENCE</scope>
    <source>
        <tissue evidence="5">Leaf</tissue>
    </source>
</reference>
<dbReference type="InterPro" id="IPR002213">
    <property type="entry name" value="UDP_glucos_trans"/>
</dbReference>
<protein>
    <submittedName>
        <fullName evidence="5">Uncharacterized protein</fullName>
    </submittedName>
</protein>
<dbReference type="GO" id="GO:0080043">
    <property type="term" value="F:quercetin 3-O-glucosyltransferase activity"/>
    <property type="evidence" value="ECO:0007669"/>
    <property type="project" value="TreeGrafter"/>
</dbReference>
<dbReference type="FunFam" id="3.40.50.2000:FF:000138">
    <property type="entry name" value="Glycosyltransferase"/>
    <property type="match status" value="1"/>
</dbReference>
<name>A0A161YHN7_DAUCS</name>
<dbReference type="Gramene" id="KZM94981">
    <property type="protein sequence ID" value="KZM94981"/>
    <property type="gene ID" value="DCAR_018223"/>
</dbReference>
<evidence type="ECO:0000313" key="5">
    <source>
        <dbReference type="EMBL" id="WOH01473.1"/>
    </source>
</evidence>
<gene>
    <name evidence="5" type="ORF">DCAR_0520857</name>
</gene>
<reference evidence="5" key="1">
    <citation type="journal article" date="2016" name="Nat. Genet.">
        <title>A high-quality carrot genome assembly provides new insights into carotenoid accumulation and asterid genome evolution.</title>
        <authorList>
            <person name="Iorizzo M."/>
            <person name="Ellison S."/>
            <person name="Senalik D."/>
            <person name="Zeng P."/>
            <person name="Satapoomin P."/>
            <person name="Huang J."/>
            <person name="Bowman M."/>
            <person name="Iovene M."/>
            <person name="Sanseverino W."/>
            <person name="Cavagnaro P."/>
            <person name="Yildiz M."/>
            <person name="Macko-Podgorni A."/>
            <person name="Moranska E."/>
            <person name="Grzebelus E."/>
            <person name="Grzebelus D."/>
            <person name="Ashrafi H."/>
            <person name="Zheng Z."/>
            <person name="Cheng S."/>
            <person name="Spooner D."/>
            <person name="Van Deynze A."/>
            <person name="Simon P."/>
        </authorList>
    </citation>
    <scope>NUCLEOTIDE SEQUENCE</scope>
    <source>
        <tissue evidence="5">Leaf</tissue>
    </source>
</reference>
<dbReference type="GO" id="GO:0016114">
    <property type="term" value="P:terpenoid biosynthetic process"/>
    <property type="evidence" value="ECO:0007669"/>
    <property type="project" value="UniProtKB-UniPathway"/>
</dbReference>
<proteinExistence type="inferred from homology"/>
<dbReference type="Gene3D" id="3.40.50.2000">
    <property type="entry name" value="Glycogen Phosphorylase B"/>
    <property type="match status" value="2"/>
</dbReference>
<keyword evidence="6" id="KW-1185">Reference proteome</keyword>
<evidence type="ECO:0000256" key="4">
    <source>
        <dbReference type="ARBA" id="ARBA00023229"/>
    </source>
</evidence>
<keyword evidence="3" id="KW-0808">Transferase</keyword>
<evidence type="ECO:0000256" key="2">
    <source>
        <dbReference type="ARBA" id="ARBA00009995"/>
    </source>
</evidence>
<evidence type="ECO:0000313" key="6">
    <source>
        <dbReference type="Proteomes" id="UP000077755"/>
    </source>
</evidence>
<evidence type="ECO:0000256" key="3">
    <source>
        <dbReference type="ARBA" id="ARBA00022679"/>
    </source>
</evidence>
<keyword evidence="4" id="KW-0414">Isoprene biosynthesis</keyword>
<comment type="similarity">
    <text evidence="2">Belongs to the UDP-glycosyltransferase family.</text>
</comment>
<dbReference type="CDD" id="cd03784">
    <property type="entry name" value="GT1_Gtf-like"/>
    <property type="match status" value="1"/>
</dbReference>
<dbReference type="GO" id="GO:0080044">
    <property type="term" value="F:quercetin 7-O-glucosyltransferase activity"/>
    <property type="evidence" value="ECO:0007669"/>
    <property type="project" value="TreeGrafter"/>
</dbReference>
<dbReference type="PANTHER" id="PTHR11926">
    <property type="entry name" value="GLUCOSYL/GLUCURONOSYL TRANSFERASES"/>
    <property type="match status" value="1"/>
</dbReference>
<comment type="pathway">
    <text evidence="1">Secondary metabolite biosynthesis; terpenoid biosynthesis.</text>
</comment>
<dbReference type="OMA" id="IFWDQMP"/>
<dbReference type="KEGG" id="dcr:108220805"/>
<evidence type="ECO:0000256" key="1">
    <source>
        <dbReference type="ARBA" id="ARBA00004721"/>
    </source>
</evidence>
<dbReference type="OrthoDB" id="5835829at2759"/>
<dbReference type="SUPFAM" id="SSF53756">
    <property type="entry name" value="UDP-Glycosyltransferase/glycogen phosphorylase"/>
    <property type="match status" value="1"/>
</dbReference>
<organism evidence="5 6">
    <name type="scientific">Daucus carota subsp. sativus</name>
    <name type="common">Carrot</name>
    <dbReference type="NCBI Taxonomy" id="79200"/>
    <lineage>
        <taxon>Eukaryota</taxon>
        <taxon>Viridiplantae</taxon>
        <taxon>Streptophyta</taxon>
        <taxon>Embryophyta</taxon>
        <taxon>Tracheophyta</taxon>
        <taxon>Spermatophyta</taxon>
        <taxon>Magnoliopsida</taxon>
        <taxon>eudicotyledons</taxon>
        <taxon>Gunneridae</taxon>
        <taxon>Pentapetalae</taxon>
        <taxon>asterids</taxon>
        <taxon>campanulids</taxon>
        <taxon>Apiales</taxon>
        <taxon>Apiaceae</taxon>
        <taxon>Apioideae</taxon>
        <taxon>Scandiceae</taxon>
        <taxon>Daucinae</taxon>
        <taxon>Daucus</taxon>
        <taxon>Daucus sect. Daucus</taxon>
    </lineage>
</organism>